<dbReference type="InterPro" id="IPR001845">
    <property type="entry name" value="HTH_ArsR_DNA-bd_dom"/>
</dbReference>
<evidence type="ECO:0000256" key="3">
    <source>
        <dbReference type="ARBA" id="ARBA00023163"/>
    </source>
</evidence>
<dbReference type="PANTHER" id="PTHR33154:SF18">
    <property type="entry name" value="ARSENICAL RESISTANCE OPERON REPRESSOR"/>
    <property type="match status" value="1"/>
</dbReference>
<evidence type="ECO:0000256" key="1">
    <source>
        <dbReference type="ARBA" id="ARBA00023015"/>
    </source>
</evidence>
<dbReference type="PROSITE" id="PS50987">
    <property type="entry name" value="HTH_ARSR_2"/>
    <property type="match status" value="1"/>
</dbReference>
<dbReference type="Proteomes" id="UP001596494">
    <property type="component" value="Unassembled WGS sequence"/>
</dbReference>
<name>A0ABW2K0N0_9BACI</name>
<sequence length="116" mass="13353">MTAVTVKRDTASTVQCMKAMSDPTRLLIMKLVQKKAYCVCQFVDMFEMSQPAISQHLRKLKMAGLVREERRGQWRFFSMNDEFGARDLVLSILNQLDDEDETLRAIQSKEKAVSCD</sequence>
<accession>A0ABW2K0N0</accession>
<evidence type="ECO:0000259" key="4">
    <source>
        <dbReference type="PROSITE" id="PS50987"/>
    </source>
</evidence>
<dbReference type="PRINTS" id="PR00778">
    <property type="entry name" value="HTHARSR"/>
</dbReference>
<dbReference type="SUPFAM" id="SSF46785">
    <property type="entry name" value="Winged helix' DNA-binding domain"/>
    <property type="match status" value="1"/>
</dbReference>
<dbReference type="EMBL" id="JBHTBY010000001">
    <property type="protein sequence ID" value="MFC7319724.1"/>
    <property type="molecule type" value="Genomic_DNA"/>
</dbReference>
<reference evidence="6" key="1">
    <citation type="journal article" date="2019" name="Int. J. Syst. Evol. Microbiol.">
        <title>The Global Catalogue of Microorganisms (GCM) 10K type strain sequencing project: providing services to taxonomists for standard genome sequencing and annotation.</title>
        <authorList>
            <consortium name="The Broad Institute Genomics Platform"/>
            <consortium name="The Broad Institute Genome Sequencing Center for Infectious Disease"/>
            <person name="Wu L."/>
            <person name="Ma J."/>
        </authorList>
    </citation>
    <scope>NUCLEOTIDE SEQUENCE [LARGE SCALE GENOMIC DNA]</scope>
    <source>
        <strain evidence="6">CCUG 73951</strain>
    </source>
</reference>
<gene>
    <name evidence="5" type="ORF">ACFQMN_02335</name>
</gene>
<keyword evidence="3" id="KW-0804">Transcription</keyword>
<dbReference type="CDD" id="cd00090">
    <property type="entry name" value="HTH_ARSR"/>
    <property type="match status" value="1"/>
</dbReference>
<dbReference type="InterPro" id="IPR036390">
    <property type="entry name" value="WH_DNA-bd_sf"/>
</dbReference>
<dbReference type="RefSeq" id="WP_289215506.1">
    <property type="nucleotide sequence ID" value="NZ_JAPVRC010000003.1"/>
</dbReference>
<dbReference type="Gene3D" id="1.10.10.10">
    <property type="entry name" value="Winged helix-like DNA-binding domain superfamily/Winged helix DNA-binding domain"/>
    <property type="match status" value="1"/>
</dbReference>
<evidence type="ECO:0000313" key="6">
    <source>
        <dbReference type="Proteomes" id="UP001596494"/>
    </source>
</evidence>
<comment type="caution">
    <text evidence="5">The sequence shown here is derived from an EMBL/GenBank/DDBJ whole genome shotgun (WGS) entry which is preliminary data.</text>
</comment>
<dbReference type="InterPro" id="IPR036388">
    <property type="entry name" value="WH-like_DNA-bd_sf"/>
</dbReference>
<keyword evidence="6" id="KW-1185">Reference proteome</keyword>
<keyword evidence="2" id="KW-0238">DNA-binding</keyword>
<protein>
    <submittedName>
        <fullName evidence="5">ArsR/SmtB family transcription factor</fullName>
    </submittedName>
</protein>
<dbReference type="Pfam" id="PF01022">
    <property type="entry name" value="HTH_5"/>
    <property type="match status" value="1"/>
</dbReference>
<keyword evidence="1" id="KW-0805">Transcription regulation</keyword>
<dbReference type="PANTHER" id="PTHR33154">
    <property type="entry name" value="TRANSCRIPTIONAL REGULATOR, ARSR FAMILY"/>
    <property type="match status" value="1"/>
</dbReference>
<dbReference type="NCBIfam" id="NF033788">
    <property type="entry name" value="HTH_metalloreg"/>
    <property type="match status" value="1"/>
</dbReference>
<dbReference type="InterPro" id="IPR051081">
    <property type="entry name" value="HTH_MetalResp_TranReg"/>
</dbReference>
<proteinExistence type="predicted"/>
<feature type="domain" description="HTH arsR-type" evidence="4">
    <location>
        <begin position="5"/>
        <end position="100"/>
    </location>
</feature>
<organism evidence="5 6">
    <name type="scientific">Halobacillus campisalis</name>
    <dbReference type="NCBI Taxonomy" id="435909"/>
    <lineage>
        <taxon>Bacteria</taxon>
        <taxon>Bacillati</taxon>
        <taxon>Bacillota</taxon>
        <taxon>Bacilli</taxon>
        <taxon>Bacillales</taxon>
        <taxon>Bacillaceae</taxon>
        <taxon>Halobacillus</taxon>
    </lineage>
</organism>
<dbReference type="InterPro" id="IPR011991">
    <property type="entry name" value="ArsR-like_HTH"/>
</dbReference>
<evidence type="ECO:0000256" key="2">
    <source>
        <dbReference type="ARBA" id="ARBA00023125"/>
    </source>
</evidence>
<dbReference type="SMART" id="SM00418">
    <property type="entry name" value="HTH_ARSR"/>
    <property type="match status" value="1"/>
</dbReference>
<evidence type="ECO:0000313" key="5">
    <source>
        <dbReference type="EMBL" id="MFC7319724.1"/>
    </source>
</evidence>